<dbReference type="EMBL" id="JAPVES010000030">
    <property type="protein sequence ID" value="MCZ3372456.1"/>
    <property type="molecule type" value="Genomic_DNA"/>
</dbReference>
<feature type="transmembrane region" description="Helical" evidence="5">
    <location>
        <begin position="7"/>
        <end position="30"/>
    </location>
</feature>
<dbReference type="PANTHER" id="PTHR33507">
    <property type="entry name" value="INNER MEMBRANE PROTEIN YBBJ"/>
    <property type="match status" value="1"/>
</dbReference>
<dbReference type="Proteomes" id="UP001074446">
    <property type="component" value="Unassembled WGS sequence"/>
</dbReference>
<protein>
    <submittedName>
        <fullName evidence="8">NfeD family protein</fullName>
    </submittedName>
</protein>
<dbReference type="InterPro" id="IPR002810">
    <property type="entry name" value="NfeD-like_C"/>
</dbReference>
<proteinExistence type="predicted"/>
<dbReference type="RefSeq" id="WP_245611113.1">
    <property type="nucleotide sequence ID" value="NZ_JAPVER010000018.1"/>
</dbReference>
<dbReference type="EMBL" id="JAPVER010000018">
    <property type="protein sequence ID" value="MCZ3364702.1"/>
    <property type="molecule type" value="Genomic_DNA"/>
</dbReference>
<keyword evidence="2 5" id="KW-0812">Transmembrane</keyword>
<reference evidence="8" key="1">
    <citation type="submission" date="2022-12" db="EMBL/GenBank/DDBJ databases">
        <title>Reclassification of two methanogenic archaea species isolated from the Kolyma lowland permafrost.</title>
        <authorList>
            <person name="Trubitsyn V.E."/>
            <person name="Rivkina E.M."/>
            <person name="Shcherbakova V.A."/>
        </authorList>
    </citation>
    <scope>NUCLEOTIDE SEQUENCE</scope>
    <source>
        <strain evidence="7">M2</strain>
        <strain evidence="8">MK4</strain>
    </source>
</reference>
<dbReference type="PANTHER" id="PTHR33507:SF3">
    <property type="entry name" value="INNER MEMBRANE PROTEIN YBBJ"/>
    <property type="match status" value="1"/>
</dbReference>
<evidence type="ECO:0000256" key="3">
    <source>
        <dbReference type="ARBA" id="ARBA00022989"/>
    </source>
</evidence>
<comment type="subcellular location">
    <subcellularLocation>
        <location evidence="1">Membrane</location>
        <topology evidence="1">Multi-pass membrane protein</topology>
    </subcellularLocation>
</comment>
<name>A0A9E5A3J7_9EURY</name>
<keyword evidence="4 5" id="KW-0472">Membrane</keyword>
<evidence type="ECO:0000256" key="4">
    <source>
        <dbReference type="ARBA" id="ARBA00023136"/>
    </source>
</evidence>
<evidence type="ECO:0000256" key="1">
    <source>
        <dbReference type="ARBA" id="ARBA00004141"/>
    </source>
</evidence>
<dbReference type="Pfam" id="PF01957">
    <property type="entry name" value="NfeD"/>
    <property type="match status" value="1"/>
</dbReference>
<sequence length="141" mass="15230">MMSLQIWILIAAICFIGELITAGFFILWFGVGASVAAVLSYLGFSETTQFIAFILVSIILLALSRPFAKKITQCMPTKKAASDRLIGEKGIVIENISLKNGGVVRISGDTWRAISDQEIKEGTSVLVEKIEGVKLIVKPAA</sequence>
<dbReference type="SUPFAM" id="SSF141322">
    <property type="entry name" value="NfeD domain-like"/>
    <property type="match status" value="1"/>
</dbReference>
<feature type="transmembrane region" description="Helical" evidence="5">
    <location>
        <begin position="50"/>
        <end position="68"/>
    </location>
</feature>
<dbReference type="Gene3D" id="2.40.50.140">
    <property type="entry name" value="Nucleic acid-binding proteins"/>
    <property type="match status" value="1"/>
</dbReference>
<dbReference type="GO" id="GO:0005886">
    <property type="term" value="C:plasma membrane"/>
    <property type="evidence" value="ECO:0007669"/>
    <property type="project" value="TreeGrafter"/>
</dbReference>
<dbReference type="InterPro" id="IPR012340">
    <property type="entry name" value="NA-bd_OB-fold"/>
</dbReference>
<gene>
    <name evidence="8" type="ORF">O3H35_07410</name>
    <name evidence="7" type="ORF">O3H54_02295</name>
</gene>
<evidence type="ECO:0000256" key="2">
    <source>
        <dbReference type="ARBA" id="ARBA00022692"/>
    </source>
</evidence>
<evidence type="ECO:0000313" key="9">
    <source>
        <dbReference type="Proteomes" id="UP001068021"/>
    </source>
</evidence>
<dbReference type="AlphaFoldDB" id="A0A9E5A3J7"/>
<evidence type="ECO:0000313" key="8">
    <source>
        <dbReference type="EMBL" id="MCZ3372456.1"/>
    </source>
</evidence>
<organism evidence="8">
    <name type="scientific">Methanobacterium veterum</name>
    <dbReference type="NCBI Taxonomy" id="408577"/>
    <lineage>
        <taxon>Archaea</taxon>
        <taxon>Methanobacteriati</taxon>
        <taxon>Methanobacteriota</taxon>
        <taxon>Methanomada group</taxon>
        <taxon>Methanobacteria</taxon>
        <taxon>Methanobacteriales</taxon>
        <taxon>Methanobacteriaceae</taxon>
        <taxon>Methanobacterium</taxon>
    </lineage>
</organism>
<feature type="domain" description="NfeD-like C-terminal" evidence="6">
    <location>
        <begin position="83"/>
        <end position="139"/>
    </location>
</feature>
<evidence type="ECO:0000256" key="5">
    <source>
        <dbReference type="SAM" id="Phobius"/>
    </source>
</evidence>
<dbReference type="InterPro" id="IPR052165">
    <property type="entry name" value="Membrane_assoc_protease"/>
</dbReference>
<comment type="caution">
    <text evidence="8">The sequence shown here is derived from an EMBL/GenBank/DDBJ whole genome shotgun (WGS) entry which is preliminary data.</text>
</comment>
<keyword evidence="3 5" id="KW-1133">Transmembrane helix</keyword>
<evidence type="ECO:0000313" key="7">
    <source>
        <dbReference type="EMBL" id="MCZ3364702.1"/>
    </source>
</evidence>
<accession>A0A9E5A3J7</accession>
<keyword evidence="9" id="KW-1185">Reference proteome</keyword>
<evidence type="ECO:0000259" key="6">
    <source>
        <dbReference type="Pfam" id="PF01957"/>
    </source>
</evidence>
<dbReference type="Proteomes" id="UP001068021">
    <property type="component" value="Unassembled WGS sequence"/>
</dbReference>